<evidence type="ECO:0000313" key="2">
    <source>
        <dbReference type="Proteomes" id="UP001364617"/>
    </source>
</evidence>
<protein>
    <submittedName>
        <fullName evidence="1">Uncharacterized protein</fullName>
    </submittedName>
</protein>
<reference evidence="1 2" key="1">
    <citation type="submission" date="2024-02" db="EMBL/GenBank/DDBJ databases">
        <title>Chromosome-level genome assembly of the Eurasian Minnow (Phoxinus phoxinus).</title>
        <authorList>
            <person name="Oriowo T.O."/>
            <person name="Martin S."/>
            <person name="Stange M."/>
            <person name="Chrysostomakis Y."/>
            <person name="Brown T."/>
            <person name="Winkler S."/>
            <person name="Kukowka S."/>
            <person name="Myers E.W."/>
            <person name="Bohne A."/>
        </authorList>
    </citation>
    <scope>NUCLEOTIDE SEQUENCE [LARGE SCALE GENOMIC DNA]</scope>
    <source>
        <strain evidence="1">ZFMK-TIS-60720</strain>
        <tissue evidence="1">Whole Organism</tissue>
    </source>
</reference>
<comment type="caution">
    <text evidence="1">The sequence shown here is derived from an EMBL/GenBank/DDBJ whole genome shotgun (WGS) entry which is preliminary data.</text>
</comment>
<name>A0AAN9GXT3_9TELE</name>
<dbReference type="Proteomes" id="UP001364617">
    <property type="component" value="Unassembled WGS sequence"/>
</dbReference>
<gene>
    <name evidence="1" type="ORF">R3I93_018966</name>
</gene>
<evidence type="ECO:0000313" key="1">
    <source>
        <dbReference type="EMBL" id="KAK7132587.1"/>
    </source>
</evidence>
<proteinExistence type="predicted"/>
<sequence>MFELWWFKRHLLKLHPSPIPVATHVTLHLPVSSRDEREVACTRDRLPTYLSQWMNK</sequence>
<organism evidence="1 2">
    <name type="scientific">Phoxinus phoxinus</name>
    <name type="common">Eurasian minnow</name>
    <dbReference type="NCBI Taxonomy" id="58324"/>
    <lineage>
        <taxon>Eukaryota</taxon>
        <taxon>Metazoa</taxon>
        <taxon>Chordata</taxon>
        <taxon>Craniata</taxon>
        <taxon>Vertebrata</taxon>
        <taxon>Euteleostomi</taxon>
        <taxon>Actinopterygii</taxon>
        <taxon>Neopterygii</taxon>
        <taxon>Teleostei</taxon>
        <taxon>Ostariophysi</taxon>
        <taxon>Cypriniformes</taxon>
        <taxon>Leuciscidae</taxon>
        <taxon>Phoxininae</taxon>
        <taxon>Phoxinus</taxon>
    </lineage>
</organism>
<dbReference type="AlphaFoldDB" id="A0AAN9GXT3"/>
<dbReference type="EMBL" id="JAYKXH010000020">
    <property type="protein sequence ID" value="KAK7132587.1"/>
    <property type="molecule type" value="Genomic_DNA"/>
</dbReference>
<keyword evidence="2" id="KW-1185">Reference proteome</keyword>
<accession>A0AAN9GXT3</accession>